<name>A0A7U2QUJ9_ASPFN</name>
<protein>
    <submittedName>
        <fullName evidence="1">Uncharacterized protein</fullName>
    </submittedName>
</protein>
<dbReference type="AlphaFoldDB" id="A0A7U2QUJ9"/>
<evidence type="ECO:0000313" key="2">
    <source>
        <dbReference type="Proteomes" id="UP000596276"/>
    </source>
</evidence>
<evidence type="ECO:0000313" key="1">
    <source>
        <dbReference type="EMBL" id="QRD85496.1"/>
    </source>
</evidence>
<keyword evidence="2" id="KW-1185">Reference proteome</keyword>
<sequence length="94" mass="10682">MEISIVADIPIIFNNCTDSIDLASIARREGVSASFQYFEEAEENGTYQRFPEPVIRQGIAVEGQTGWPYLSEDNRALPISVRYETMQRCPYNTT</sequence>
<reference evidence="2" key="1">
    <citation type="journal article" date="2021" name="G3 (Bethesda)">
        <title>Chromosome assembled and annotated genome sequence of Aspergillus flavus NRRL 3357.</title>
        <authorList>
            <person name="Skerker J.M."/>
            <person name="Pianalto K.M."/>
            <person name="Mondo S.J."/>
            <person name="Yang K."/>
            <person name="Arkin A.P."/>
            <person name="Keller N.P."/>
            <person name="Grigoriev I.V."/>
            <person name="Louise Glass N.L."/>
        </authorList>
    </citation>
    <scope>NUCLEOTIDE SEQUENCE [LARGE SCALE GENOMIC DNA]</scope>
    <source>
        <strain evidence="2">ATCC 200026 / FGSC A1120 / IAM 13836 / NRRL 3357 / JCM 12722 / SRRC 167</strain>
    </source>
</reference>
<gene>
    <name evidence="1" type="ORF">F9C07_4534</name>
</gene>
<accession>A0A7U2QUJ9</accession>
<dbReference type="VEuPathDB" id="FungiDB:F9C07_4534"/>
<dbReference type="EMBL" id="CP044620">
    <property type="protein sequence ID" value="QRD85496.1"/>
    <property type="molecule type" value="Genomic_DNA"/>
</dbReference>
<proteinExistence type="predicted"/>
<dbReference type="Proteomes" id="UP000596276">
    <property type="component" value="Chromosome 3"/>
</dbReference>
<organism evidence="1 2">
    <name type="scientific">Aspergillus flavus (strain ATCC 200026 / FGSC A1120 / IAM 13836 / NRRL 3357 / JCM 12722 / SRRC 167)</name>
    <dbReference type="NCBI Taxonomy" id="332952"/>
    <lineage>
        <taxon>Eukaryota</taxon>
        <taxon>Fungi</taxon>
        <taxon>Dikarya</taxon>
        <taxon>Ascomycota</taxon>
        <taxon>Pezizomycotina</taxon>
        <taxon>Eurotiomycetes</taxon>
        <taxon>Eurotiomycetidae</taxon>
        <taxon>Eurotiales</taxon>
        <taxon>Aspergillaceae</taxon>
        <taxon>Aspergillus</taxon>
        <taxon>Aspergillus subgen. Circumdati</taxon>
    </lineage>
</organism>